<evidence type="ECO:0000256" key="5">
    <source>
        <dbReference type="ARBA" id="ARBA00022801"/>
    </source>
</evidence>
<sequence length="226" mass="25204">MKVKVIKSSEGEALDIELEEDFLKANEKIANLNRKMFNRYNVKVFDIMGSIGSGKTTIIERLVEILKEKYRIGVIAGDTSTTIDAERISKYGVPSIQINTGKECHLDALMVRKAAKNLLRKNIDIIFIENVGNLICPADFPLGAHKRIVVVSVTEGEYMIKKKQDIFRVADIGVINKKDMAVYMGIDINSLVRDALEANPNIKVVVTSAKTGEGIRELINLLELKI</sequence>
<keyword evidence="7" id="KW-0342">GTP-binding</keyword>
<dbReference type="PANTHER" id="PTHR30134">
    <property type="entry name" value="HYDROGENASE PROTEIN ASSEMBLY PROTEIN, NICKEL CHAPERONE"/>
    <property type="match status" value="1"/>
</dbReference>
<dbReference type="Proteomes" id="UP000317265">
    <property type="component" value="Unassembled WGS sequence"/>
</dbReference>
<dbReference type="EMBL" id="QNVI01000009">
    <property type="protein sequence ID" value="TDA40348.1"/>
    <property type="molecule type" value="Genomic_DNA"/>
</dbReference>
<evidence type="ECO:0000256" key="3">
    <source>
        <dbReference type="ARBA" id="ARBA00022723"/>
    </source>
</evidence>
<gene>
    <name evidence="9" type="primary">hypB</name>
    <name evidence="10" type="ORF">DSO09_00790</name>
    <name evidence="9" type="ORF">EF809_00610</name>
</gene>
<dbReference type="EMBL" id="RXIH01000003">
    <property type="protein sequence ID" value="RZN57672.1"/>
    <property type="molecule type" value="Genomic_DNA"/>
</dbReference>
<dbReference type="Pfam" id="PF02492">
    <property type="entry name" value="cobW"/>
    <property type="match status" value="1"/>
</dbReference>
<evidence type="ECO:0000313" key="12">
    <source>
        <dbReference type="Proteomes" id="UP000317265"/>
    </source>
</evidence>
<dbReference type="PANTHER" id="PTHR30134:SF2">
    <property type="entry name" value="HYDROGENASE MATURATION FACTOR HYPB"/>
    <property type="match status" value="1"/>
</dbReference>
<reference evidence="10 12" key="1">
    <citation type="journal article" date="2019" name="Nat. Microbiol.">
        <title>Expanding anaerobic alkane metabolism in the domain of Archaea.</title>
        <authorList>
            <person name="Wang Y."/>
            <person name="Wegener G."/>
            <person name="Hou J."/>
            <person name="Wang F."/>
            <person name="Xiao X."/>
        </authorList>
    </citation>
    <scope>NUCLEOTIDE SEQUENCE [LARGE SCALE GENOMIC DNA]</scope>
    <source>
        <strain evidence="10">WYZ-LMO11</strain>
    </source>
</reference>
<dbReference type="GO" id="GO:0008270">
    <property type="term" value="F:zinc ion binding"/>
    <property type="evidence" value="ECO:0007669"/>
    <property type="project" value="TreeGrafter"/>
</dbReference>
<keyword evidence="6" id="KW-0862">Zinc</keyword>
<reference evidence="9 11" key="2">
    <citation type="journal article" date="2019" name="Nat. Microbiol.">
        <title>Wide diversity of methane and short-chain alkane metabolisms in uncultured archaea.</title>
        <authorList>
            <person name="Borrel G."/>
            <person name="Adam P.S."/>
            <person name="McKay L.J."/>
            <person name="Chen L.X."/>
            <person name="Sierra-Garcia I.N."/>
            <person name="Sieber C.M."/>
            <person name="Letourneur Q."/>
            <person name="Ghozlane A."/>
            <person name="Andersen G.L."/>
            <person name="Li W.J."/>
            <person name="Hallam S.J."/>
            <person name="Muyzer G."/>
            <person name="de Oliveira V.M."/>
            <person name="Inskeep W.P."/>
            <person name="Banfield J.F."/>
            <person name="Gribaldo S."/>
        </authorList>
    </citation>
    <scope>NUCLEOTIDE SEQUENCE [LARGE SCALE GENOMIC DNA]</scope>
    <source>
        <strain evidence="9">Verst-YHS</strain>
    </source>
</reference>
<dbReference type="AlphaFoldDB" id="A0A520KI80"/>
<proteinExistence type="inferred from homology"/>
<dbReference type="GO" id="GO:0016151">
    <property type="term" value="F:nickel cation binding"/>
    <property type="evidence" value="ECO:0007669"/>
    <property type="project" value="InterPro"/>
</dbReference>
<evidence type="ECO:0000313" key="11">
    <source>
        <dbReference type="Proteomes" id="UP000316080"/>
    </source>
</evidence>
<dbReference type="GO" id="GO:0003924">
    <property type="term" value="F:GTPase activity"/>
    <property type="evidence" value="ECO:0007669"/>
    <property type="project" value="InterPro"/>
</dbReference>
<evidence type="ECO:0000259" key="8">
    <source>
        <dbReference type="Pfam" id="PF02492"/>
    </source>
</evidence>
<evidence type="ECO:0000256" key="2">
    <source>
        <dbReference type="ARBA" id="ARBA00022596"/>
    </source>
</evidence>
<dbReference type="InterPro" id="IPR003495">
    <property type="entry name" value="CobW/HypB/UreG_nucleotide-bd"/>
</dbReference>
<accession>A0A520KI80</accession>
<protein>
    <submittedName>
        <fullName evidence="9">Hydrogenase accessory protein HypB</fullName>
    </submittedName>
</protein>
<comment type="similarity">
    <text evidence="1">Belongs to the SIMIBI class G3E GTPase family. HypB/HupM subfamily.</text>
</comment>
<evidence type="ECO:0000313" key="10">
    <source>
        <dbReference type="EMBL" id="TDA40348.1"/>
    </source>
</evidence>
<keyword evidence="3" id="KW-0479">Metal-binding</keyword>
<dbReference type="Gene3D" id="3.40.50.300">
    <property type="entry name" value="P-loop containing nucleotide triphosphate hydrolases"/>
    <property type="match status" value="1"/>
</dbReference>
<keyword evidence="2" id="KW-0533">Nickel</keyword>
<dbReference type="InterPro" id="IPR027417">
    <property type="entry name" value="P-loop_NTPase"/>
</dbReference>
<feature type="domain" description="CobW/HypB/UreG nucleotide-binding" evidence="8">
    <location>
        <begin position="46"/>
        <end position="205"/>
    </location>
</feature>
<dbReference type="PIRSF" id="PIRSF005624">
    <property type="entry name" value="Ni-bind_GTPase"/>
    <property type="match status" value="1"/>
</dbReference>
<dbReference type="GO" id="GO:0005525">
    <property type="term" value="F:GTP binding"/>
    <property type="evidence" value="ECO:0007669"/>
    <property type="project" value="UniProtKB-KW"/>
</dbReference>
<evidence type="ECO:0000256" key="7">
    <source>
        <dbReference type="ARBA" id="ARBA00023134"/>
    </source>
</evidence>
<evidence type="ECO:0000256" key="6">
    <source>
        <dbReference type="ARBA" id="ARBA00022833"/>
    </source>
</evidence>
<dbReference type="InterPro" id="IPR004392">
    <property type="entry name" value="Hyd_mat_HypB"/>
</dbReference>
<organism evidence="9 11">
    <name type="scientific">Thermoproteota archaeon</name>
    <dbReference type="NCBI Taxonomy" id="2056631"/>
    <lineage>
        <taxon>Archaea</taxon>
        <taxon>Thermoproteota</taxon>
    </lineage>
</organism>
<dbReference type="Proteomes" id="UP000316080">
    <property type="component" value="Unassembled WGS sequence"/>
</dbReference>
<keyword evidence="5" id="KW-0378">Hydrolase</keyword>
<evidence type="ECO:0000256" key="1">
    <source>
        <dbReference type="ARBA" id="ARBA00006211"/>
    </source>
</evidence>
<keyword evidence="4" id="KW-0547">Nucleotide-binding</keyword>
<dbReference type="NCBIfam" id="TIGR00073">
    <property type="entry name" value="hypB"/>
    <property type="match status" value="1"/>
</dbReference>
<name>A0A520KI80_9CREN</name>
<evidence type="ECO:0000256" key="4">
    <source>
        <dbReference type="ARBA" id="ARBA00022741"/>
    </source>
</evidence>
<dbReference type="SUPFAM" id="SSF52540">
    <property type="entry name" value="P-loop containing nucleoside triphosphate hydrolases"/>
    <property type="match status" value="1"/>
</dbReference>
<evidence type="ECO:0000313" key="9">
    <source>
        <dbReference type="EMBL" id="RZN57672.1"/>
    </source>
</evidence>
<comment type="caution">
    <text evidence="9">The sequence shown here is derived from an EMBL/GenBank/DDBJ whole genome shotgun (WGS) entry which is preliminary data.</text>
</comment>
<dbReference type="GO" id="GO:0051604">
    <property type="term" value="P:protein maturation"/>
    <property type="evidence" value="ECO:0007669"/>
    <property type="project" value="InterPro"/>
</dbReference>